<evidence type="ECO:0000259" key="6">
    <source>
        <dbReference type="Pfam" id="PF14378"/>
    </source>
</evidence>
<evidence type="ECO:0000313" key="8">
    <source>
        <dbReference type="Proteomes" id="UP000054321"/>
    </source>
</evidence>
<feature type="transmembrane region" description="Helical" evidence="5">
    <location>
        <begin position="356"/>
        <end position="379"/>
    </location>
</feature>
<comment type="subcellular location">
    <subcellularLocation>
        <location evidence="1">Membrane</location>
        <topology evidence="1">Multi-pass membrane protein</topology>
    </subcellularLocation>
</comment>
<feature type="transmembrane region" description="Helical" evidence="5">
    <location>
        <begin position="204"/>
        <end position="223"/>
    </location>
</feature>
<dbReference type="STRING" id="913774.A0A0C3CWN9"/>
<evidence type="ECO:0000256" key="2">
    <source>
        <dbReference type="ARBA" id="ARBA00022692"/>
    </source>
</evidence>
<feature type="domain" description="Inositolphosphotransferase Aur1/Ipt1" evidence="6">
    <location>
        <begin position="331"/>
        <end position="367"/>
    </location>
</feature>
<proteinExistence type="predicted"/>
<dbReference type="InterPro" id="IPR052185">
    <property type="entry name" value="IPC_Synthase-Related"/>
</dbReference>
<feature type="domain" description="Inositolphosphotransferase Aur1/Ipt1" evidence="6">
    <location>
        <begin position="183"/>
        <end position="308"/>
    </location>
</feature>
<keyword evidence="8" id="KW-1185">Reference proteome</keyword>
<protein>
    <recommendedName>
        <fullName evidence="6">Inositolphosphotransferase Aur1/Ipt1 domain-containing protein</fullName>
    </recommendedName>
</protein>
<feature type="transmembrane region" description="Helical" evidence="5">
    <location>
        <begin position="118"/>
        <end position="138"/>
    </location>
</feature>
<dbReference type="InterPro" id="IPR026841">
    <property type="entry name" value="Aur1/Ipt1"/>
</dbReference>
<name>A0A0C3CWN9_OIDMZ</name>
<gene>
    <name evidence="7" type="ORF">OIDMADRAFT_117606</name>
</gene>
<evidence type="ECO:0000256" key="1">
    <source>
        <dbReference type="ARBA" id="ARBA00004141"/>
    </source>
</evidence>
<feature type="transmembrane region" description="Helical" evidence="5">
    <location>
        <begin position="235"/>
        <end position="253"/>
    </location>
</feature>
<dbReference type="EMBL" id="KN832873">
    <property type="protein sequence ID" value="KIN03419.1"/>
    <property type="molecule type" value="Genomic_DNA"/>
</dbReference>
<keyword evidence="3 5" id="KW-1133">Transmembrane helix</keyword>
<reference evidence="8" key="2">
    <citation type="submission" date="2015-01" db="EMBL/GenBank/DDBJ databases">
        <title>Evolutionary Origins and Diversification of the Mycorrhizal Mutualists.</title>
        <authorList>
            <consortium name="DOE Joint Genome Institute"/>
            <consortium name="Mycorrhizal Genomics Consortium"/>
            <person name="Kohler A."/>
            <person name="Kuo A."/>
            <person name="Nagy L.G."/>
            <person name="Floudas D."/>
            <person name="Copeland A."/>
            <person name="Barry K.W."/>
            <person name="Cichocki N."/>
            <person name="Veneault-Fourrey C."/>
            <person name="LaButti K."/>
            <person name="Lindquist E.A."/>
            <person name="Lipzen A."/>
            <person name="Lundell T."/>
            <person name="Morin E."/>
            <person name="Murat C."/>
            <person name="Riley R."/>
            <person name="Ohm R."/>
            <person name="Sun H."/>
            <person name="Tunlid A."/>
            <person name="Henrissat B."/>
            <person name="Grigoriev I.V."/>
            <person name="Hibbett D.S."/>
            <person name="Martin F."/>
        </authorList>
    </citation>
    <scope>NUCLEOTIDE SEQUENCE [LARGE SCALE GENOMIC DNA]</scope>
    <source>
        <strain evidence="8">Zn</strain>
    </source>
</reference>
<dbReference type="OrthoDB" id="2566866at2759"/>
<evidence type="ECO:0000256" key="3">
    <source>
        <dbReference type="ARBA" id="ARBA00022989"/>
    </source>
</evidence>
<dbReference type="Proteomes" id="UP000054321">
    <property type="component" value="Unassembled WGS sequence"/>
</dbReference>
<reference evidence="7 8" key="1">
    <citation type="submission" date="2014-04" db="EMBL/GenBank/DDBJ databases">
        <authorList>
            <consortium name="DOE Joint Genome Institute"/>
            <person name="Kuo A."/>
            <person name="Martino E."/>
            <person name="Perotto S."/>
            <person name="Kohler A."/>
            <person name="Nagy L.G."/>
            <person name="Floudas D."/>
            <person name="Copeland A."/>
            <person name="Barry K.W."/>
            <person name="Cichocki N."/>
            <person name="Veneault-Fourrey C."/>
            <person name="LaButti K."/>
            <person name="Lindquist E.A."/>
            <person name="Lipzen A."/>
            <person name="Lundell T."/>
            <person name="Morin E."/>
            <person name="Murat C."/>
            <person name="Sun H."/>
            <person name="Tunlid A."/>
            <person name="Henrissat B."/>
            <person name="Grigoriev I.V."/>
            <person name="Hibbett D.S."/>
            <person name="Martin F."/>
            <person name="Nordberg H.P."/>
            <person name="Cantor M.N."/>
            <person name="Hua S.X."/>
        </authorList>
    </citation>
    <scope>NUCLEOTIDE SEQUENCE [LARGE SCALE GENOMIC DNA]</scope>
    <source>
        <strain evidence="7 8">Zn</strain>
    </source>
</reference>
<dbReference type="PANTHER" id="PTHR31310">
    <property type="match status" value="1"/>
</dbReference>
<feature type="transmembrane region" description="Helical" evidence="5">
    <location>
        <begin position="285"/>
        <end position="307"/>
    </location>
</feature>
<dbReference type="Pfam" id="PF14378">
    <property type="entry name" value="PAP2_3"/>
    <property type="match status" value="2"/>
</dbReference>
<keyword evidence="2 5" id="KW-0812">Transmembrane</keyword>
<dbReference type="PANTHER" id="PTHR31310:SF10">
    <property type="entry name" value="INOSITOLPHOSPHOTRANSFERASE AUR1_IPT1 DOMAIN-CONTAINING PROTEIN"/>
    <property type="match status" value="1"/>
</dbReference>
<feature type="transmembrane region" description="Helical" evidence="5">
    <location>
        <begin position="24"/>
        <end position="41"/>
    </location>
</feature>
<evidence type="ECO:0000256" key="5">
    <source>
        <dbReference type="SAM" id="Phobius"/>
    </source>
</evidence>
<dbReference type="AlphaFoldDB" id="A0A0C3CWN9"/>
<dbReference type="HOGENOM" id="CLU_035756_2_0_1"/>
<evidence type="ECO:0000256" key="4">
    <source>
        <dbReference type="ARBA" id="ARBA00023136"/>
    </source>
</evidence>
<keyword evidence="4 5" id="KW-0472">Membrane</keyword>
<accession>A0A0C3CWN9</accession>
<evidence type="ECO:0000313" key="7">
    <source>
        <dbReference type="EMBL" id="KIN03419.1"/>
    </source>
</evidence>
<feature type="transmembrane region" description="Helical" evidence="5">
    <location>
        <begin position="328"/>
        <end position="350"/>
    </location>
</feature>
<dbReference type="InParanoid" id="A0A0C3CWN9"/>
<dbReference type="CDD" id="cd03386">
    <property type="entry name" value="PAP2_Aur1_like"/>
    <property type="match status" value="1"/>
</dbReference>
<organism evidence="7 8">
    <name type="scientific">Oidiodendron maius (strain Zn)</name>
    <dbReference type="NCBI Taxonomy" id="913774"/>
    <lineage>
        <taxon>Eukaryota</taxon>
        <taxon>Fungi</taxon>
        <taxon>Dikarya</taxon>
        <taxon>Ascomycota</taxon>
        <taxon>Pezizomycotina</taxon>
        <taxon>Leotiomycetes</taxon>
        <taxon>Leotiomycetes incertae sedis</taxon>
        <taxon>Myxotrichaceae</taxon>
        <taxon>Oidiodendron</taxon>
    </lineage>
</organism>
<sequence>MASGRSIHQHLEWNSEPAWVLPDWGEPVMVAGILVATMILTRRRGYRIFDKNRKKRYGLLTTEPWLQPSEDISFSDTDSCDGEDISTTRHLLKKRRCCFATFHVPDTSRFAENYHSRILQRFPFLIEMFYWIITYTFYRCTSLLSESIFSKTGIWNVAQDHGLAILEFEQFSSLSFLWPISELEVQQWFMNKHQMFLTVLNRSYALVHIPGSVGFIAWWYCVAPSHDTFAAFRRTLTLTNFIAFLIFICYPSMPPRLLPQEYGFLDTVRHDNAQSVWMEGKYVNALAAMPSMHFGYSFCIGCTIMYYSGIGRKMLESGETRKWKSWALLYAIGAIAYPSWTLLTIIATANHYYLDAIAGALVVVVSFFCNCMLIGLLPLEDLLFWCLRLDKPVPTTGAKFLRR</sequence>
<dbReference type="GO" id="GO:0016020">
    <property type="term" value="C:membrane"/>
    <property type="evidence" value="ECO:0007669"/>
    <property type="project" value="UniProtKB-SubCell"/>
</dbReference>